<evidence type="ECO:0000259" key="2">
    <source>
        <dbReference type="PROSITE" id="PS51372"/>
    </source>
</evidence>
<keyword evidence="1" id="KW-0677">Repeat</keyword>
<reference evidence="3 4" key="1">
    <citation type="submission" date="2015-01" db="EMBL/GenBank/DDBJ databases">
        <title>Comparative genomics of the lactic acid bacteria isolated from the honey bee gut.</title>
        <authorList>
            <person name="Ellegaard K.M."/>
            <person name="Tamarit D."/>
            <person name="Javelind E."/>
            <person name="Olofsson T."/>
            <person name="Andersson S.G."/>
            <person name="Vasquez A."/>
        </authorList>
    </citation>
    <scope>NUCLEOTIDE SEQUENCE [LARGE SCALE GENOMIC DNA]</scope>
    <source>
        <strain evidence="3 4">Hma8</strain>
    </source>
</reference>
<dbReference type="GO" id="GO:0003723">
    <property type="term" value="F:RNA binding"/>
    <property type="evidence" value="ECO:0007669"/>
    <property type="project" value="InterPro"/>
</dbReference>
<dbReference type="PANTHER" id="PTHR30185:SF15">
    <property type="entry name" value="CRYPTIC BETA-GLUCOSIDE BGL OPERON ANTITERMINATOR"/>
    <property type="match status" value="1"/>
</dbReference>
<dbReference type="PATRIC" id="fig|1218507.3.peg.1436"/>
<dbReference type="EMBL" id="JXLI01000010">
    <property type="protein sequence ID" value="KJY56904.1"/>
    <property type="molecule type" value="Genomic_DNA"/>
</dbReference>
<comment type="caution">
    <text evidence="3">The sequence shown here is derived from an EMBL/GenBank/DDBJ whole genome shotgun (WGS) entry which is preliminary data.</text>
</comment>
<dbReference type="Pfam" id="PF03123">
    <property type="entry name" value="CAT_RBD"/>
    <property type="match status" value="1"/>
</dbReference>
<name>A0A0F4LF55_9LACO</name>
<dbReference type="SUPFAM" id="SSF50151">
    <property type="entry name" value="SacY-like RNA-binding domain"/>
    <property type="match status" value="1"/>
</dbReference>
<gene>
    <name evidence="3" type="ORF">JF74_12580</name>
</gene>
<dbReference type="SUPFAM" id="SSF63520">
    <property type="entry name" value="PTS-regulatory domain, PRD"/>
    <property type="match status" value="2"/>
</dbReference>
<dbReference type="SMART" id="SM01061">
    <property type="entry name" value="CAT_RBD"/>
    <property type="match status" value="1"/>
</dbReference>
<dbReference type="Pfam" id="PF00874">
    <property type="entry name" value="PRD"/>
    <property type="match status" value="2"/>
</dbReference>
<dbReference type="HOGENOM" id="CLU_078802_0_0_9"/>
<evidence type="ECO:0000313" key="4">
    <source>
        <dbReference type="Proteomes" id="UP000033531"/>
    </source>
</evidence>
<dbReference type="AlphaFoldDB" id="A0A0F4LF55"/>
<dbReference type="InterPro" id="IPR050661">
    <property type="entry name" value="BglG_antiterminators"/>
</dbReference>
<dbReference type="Gene3D" id="2.30.24.10">
    <property type="entry name" value="CAT RNA-binding domain"/>
    <property type="match status" value="1"/>
</dbReference>
<feature type="domain" description="PRD" evidence="2">
    <location>
        <begin position="167"/>
        <end position="273"/>
    </location>
</feature>
<dbReference type="InterPro" id="IPR011608">
    <property type="entry name" value="PRD"/>
</dbReference>
<dbReference type="PANTHER" id="PTHR30185">
    <property type="entry name" value="CRYPTIC BETA-GLUCOSIDE BGL OPERON ANTITERMINATOR"/>
    <property type="match status" value="1"/>
</dbReference>
<dbReference type="OrthoDB" id="9813552at2"/>
<organism evidence="3 4">
    <name type="scientific">Lactobacillus melliventris</name>
    <dbReference type="NCBI Taxonomy" id="1218507"/>
    <lineage>
        <taxon>Bacteria</taxon>
        <taxon>Bacillati</taxon>
        <taxon>Bacillota</taxon>
        <taxon>Bacilli</taxon>
        <taxon>Lactobacillales</taxon>
        <taxon>Lactobacillaceae</taxon>
        <taxon>Lactobacillus</taxon>
    </lineage>
</organism>
<evidence type="ECO:0000313" key="3">
    <source>
        <dbReference type="EMBL" id="KJY56904.1"/>
    </source>
</evidence>
<dbReference type="InterPro" id="IPR036650">
    <property type="entry name" value="CAT_RNA-bd_dom_sf"/>
</dbReference>
<dbReference type="InterPro" id="IPR004341">
    <property type="entry name" value="CAT_RNA-bd_dom"/>
</dbReference>
<dbReference type="Gene3D" id="1.10.1790.10">
    <property type="entry name" value="PRD domain"/>
    <property type="match status" value="2"/>
</dbReference>
<evidence type="ECO:0000256" key="1">
    <source>
        <dbReference type="ARBA" id="ARBA00022737"/>
    </source>
</evidence>
<dbReference type="PROSITE" id="PS51372">
    <property type="entry name" value="PRD_2"/>
    <property type="match status" value="2"/>
</dbReference>
<proteinExistence type="predicted"/>
<dbReference type="Proteomes" id="UP000033531">
    <property type="component" value="Unassembled WGS sequence"/>
</dbReference>
<dbReference type="STRING" id="1218507.JF74_12580"/>
<dbReference type="RefSeq" id="WP_046325155.1">
    <property type="nucleotide sequence ID" value="NZ_JBHTMT010000001.1"/>
</dbReference>
<feature type="domain" description="PRD" evidence="2">
    <location>
        <begin position="61"/>
        <end position="166"/>
    </location>
</feature>
<sequence length="273" mass="32079">MKILHKLNNSAAICTNSSSDSIIVIGKGITFGKKEGDEIDKSRIDKIYTNADQKITKLIEQIPDEYFEMATIIIRYAERKLEQPLADDAYFVISDHIEGIMYRYKHSISMPFGFMQEAELFYRKEFQVAEWILDYLDAALNVELPDDEIGFLTIDVVNLIGNNNGMNELKQIMEVVKEVEGEVNAAFPNLDKKSFSYKRFRTHLQYYAYRFVSNQEYHDQNIKFDFDQEYITNTKQLIKNINNKLKEKYGHSMDKLEQKYLLLHLQRLIYSDN</sequence>
<dbReference type="GO" id="GO:0006355">
    <property type="term" value="P:regulation of DNA-templated transcription"/>
    <property type="evidence" value="ECO:0007669"/>
    <property type="project" value="InterPro"/>
</dbReference>
<accession>A0A0F4LF55</accession>
<dbReference type="InterPro" id="IPR036634">
    <property type="entry name" value="PRD_sf"/>
</dbReference>
<protein>
    <submittedName>
        <fullName evidence="3">PRD domain protein</fullName>
    </submittedName>
</protein>